<dbReference type="PANTHER" id="PTHR34046">
    <property type="entry name" value="OS06G0218800 PROTEIN"/>
    <property type="match status" value="1"/>
</dbReference>
<dbReference type="AlphaFoldDB" id="A0AAN7MCK1"/>
<dbReference type="PANTHER" id="PTHR34046:SF19">
    <property type="entry name" value="RAPIDLY ELICITED PROTEIN, PUTATIVE-RELATED"/>
    <property type="match status" value="1"/>
</dbReference>
<comment type="caution">
    <text evidence="2">The sequence shown here is derived from an EMBL/GenBank/DDBJ whole genome shotgun (WGS) entry which is preliminary data.</text>
</comment>
<evidence type="ECO:0000256" key="1">
    <source>
        <dbReference type="SAM" id="MobiDB-lite"/>
    </source>
</evidence>
<name>A0AAN7MCK1_TRANT</name>
<feature type="compositionally biased region" description="Low complexity" evidence="1">
    <location>
        <begin position="91"/>
        <end position="113"/>
    </location>
</feature>
<proteinExistence type="predicted"/>
<dbReference type="Proteomes" id="UP001346149">
    <property type="component" value="Unassembled WGS sequence"/>
</dbReference>
<evidence type="ECO:0000313" key="2">
    <source>
        <dbReference type="EMBL" id="KAK4794155.1"/>
    </source>
</evidence>
<protein>
    <submittedName>
        <fullName evidence="2">Uncharacterized protein</fullName>
    </submittedName>
</protein>
<sequence>MISAHSTPPEGPKKNERDCSTSFMGYHLRRHVRHPFGRPGKPDGCCRCHPKHQQSPGVCSLCLAEKLSQLYKGGSSRSPSSKVGAERDDSSCSSSSSLSPYKSSSSDSSTSTSPVNRYRTEKSRLLVKGRSVDLVFSRRGGGGGESGGAKGGFWSRMVAGGGRKTVSVKVNPKSDVRRITSTEGL</sequence>
<evidence type="ECO:0000313" key="3">
    <source>
        <dbReference type="Proteomes" id="UP001346149"/>
    </source>
</evidence>
<reference evidence="2 3" key="1">
    <citation type="journal article" date="2023" name="Hortic Res">
        <title>Pangenome of water caltrop reveals structural variations and asymmetric subgenome divergence after allopolyploidization.</title>
        <authorList>
            <person name="Zhang X."/>
            <person name="Chen Y."/>
            <person name="Wang L."/>
            <person name="Yuan Y."/>
            <person name="Fang M."/>
            <person name="Shi L."/>
            <person name="Lu R."/>
            <person name="Comes H.P."/>
            <person name="Ma Y."/>
            <person name="Chen Y."/>
            <person name="Huang G."/>
            <person name="Zhou Y."/>
            <person name="Zheng Z."/>
            <person name="Qiu Y."/>
        </authorList>
    </citation>
    <scope>NUCLEOTIDE SEQUENCE [LARGE SCALE GENOMIC DNA]</scope>
    <source>
        <strain evidence="2">F231</strain>
    </source>
</reference>
<feature type="region of interest" description="Disordered" evidence="1">
    <location>
        <begin position="72"/>
        <end position="124"/>
    </location>
</feature>
<accession>A0AAN7MCK1</accession>
<keyword evidence="3" id="KW-1185">Reference proteome</keyword>
<dbReference type="EMBL" id="JAXQNO010000007">
    <property type="protein sequence ID" value="KAK4794155.1"/>
    <property type="molecule type" value="Genomic_DNA"/>
</dbReference>
<feature type="region of interest" description="Disordered" evidence="1">
    <location>
        <begin position="1"/>
        <end position="20"/>
    </location>
</feature>
<gene>
    <name evidence="2" type="ORF">SAY86_012149</name>
</gene>
<organism evidence="2 3">
    <name type="scientific">Trapa natans</name>
    <name type="common">Water chestnut</name>
    <dbReference type="NCBI Taxonomy" id="22666"/>
    <lineage>
        <taxon>Eukaryota</taxon>
        <taxon>Viridiplantae</taxon>
        <taxon>Streptophyta</taxon>
        <taxon>Embryophyta</taxon>
        <taxon>Tracheophyta</taxon>
        <taxon>Spermatophyta</taxon>
        <taxon>Magnoliopsida</taxon>
        <taxon>eudicotyledons</taxon>
        <taxon>Gunneridae</taxon>
        <taxon>Pentapetalae</taxon>
        <taxon>rosids</taxon>
        <taxon>malvids</taxon>
        <taxon>Myrtales</taxon>
        <taxon>Lythraceae</taxon>
        <taxon>Trapa</taxon>
    </lineage>
</organism>